<dbReference type="Proteomes" id="UP000288096">
    <property type="component" value="Unassembled WGS sequence"/>
</dbReference>
<evidence type="ECO:0000256" key="5">
    <source>
        <dbReference type="ARBA" id="ARBA00022692"/>
    </source>
</evidence>
<dbReference type="InterPro" id="IPR001133">
    <property type="entry name" value="NADH_UbQ_OxRdtase_chain4L/K"/>
</dbReference>
<keyword evidence="8" id="KW-1278">Translocase</keyword>
<sequence>MIVPYSHVLFLAGILFFMGMFCTVTRRNLIMILLGLEIMLNAASVAFIGAALRHGNMEGHAVVIFVIAIAAAEVSVGLALIVCAYRRTGTVDPACIESDICQTDQG</sequence>
<keyword evidence="8" id="KW-0874">Quinone</keyword>
<keyword evidence="8" id="KW-0520">NAD</keyword>
<dbReference type="GO" id="GO:0042773">
    <property type="term" value="P:ATP synthesis coupled electron transport"/>
    <property type="evidence" value="ECO:0007669"/>
    <property type="project" value="InterPro"/>
</dbReference>
<dbReference type="GO" id="GO:0005886">
    <property type="term" value="C:plasma membrane"/>
    <property type="evidence" value="ECO:0007669"/>
    <property type="project" value="UniProtKB-SubCell"/>
</dbReference>
<evidence type="ECO:0000256" key="4">
    <source>
        <dbReference type="ARBA" id="ARBA00022519"/>
    </source>
</evidence>
<accession>A0A401G092</accession>
<evidence type="ECO:0000256" key="6">
    <source>
        <dbReference type="ARBA" id="ARBA00022989"/>
    </source>
</evidence>
<comment type="subunit">
    <text evidence="8">NDH-1 is composed of 14 different subunits. Subunits NuoA, H, J, K, L, M, N constitute the membrane sector of the complex.</text>
</comment>
<dbReference type="GO" id="GO:0048038">
    <property type="term" value="F:quinone binding"/>
    <property type="evidence" value="ECO:0007669"/>
    <property type="project" value="UniProtKB-KW"/>
</dbReference>
<protein>
    <recommendedName>
        <fullName evidence="8">NADH-quinone oxidoreductase subunit K</fullName>
        <ecNumber evidence="8">7.1.1.-</ecNumber>
    </recommendedName>
    <alternativeName>
        <fullName evidence="8">NADH dehydrogenase I subunit K</fullName>
    </alternativeName>
    <alternativeName>
        <fullName evidence="8">NDH-1 subunit K</fullName>
    </alternativeName>
</protein>
<keyword evidence="4" id="KW-0997">Cell inner membrane</keyword>
<reference evidence="10" key="1">
    <citation type="submission" date="2017-11" db="EMBL/GenBank/DDBJ databases">
        <authorList>
            <person name="Watanabe M."/>
            <person name="Kojima H."/>
        </authorList>
    </citation>
    <scope>NUCLEOTIDE SEQUENCE [LARGE SCALE GENOMIC DNA]</scope>
    <source>
        <strain evidence="10">Tokyo 01</strain>
    </source>
</reference>
<reference evidence="10" key="2">
    <citation type="submission" date="2019-01" db="EMBL/GenBank/DDBJ databases">
        <title>Genome sequence of Desulfonema ishimotonii strain Tokyo 01.</title>
        <authorList>
            <person name="Fukui M."/>
        </authorList>
    </citation>
    <scope>NUCLEOTIDE SEQUENCE [LARGE SCALE GENOMIC DNA]</scope>
    <source>
        <strain evidence="10">Tokyo 01</strain>
    </source>
</reference>
<dbReference type="GO" id="GO:0050136">
    <property type="term" value="F:NADH dehydrogenase (quinone) (non-electrogenic) activity"/>
    <property type="evidence" value="ECO:0007669"/>
    <property type="project" value="UniProtKB-UniRule"/>
</dbReference>
<dbReference type="GO" id="GO:0030964">
    <property type="term" value="C:NADH dehydrogenase complex"/>
    <property type="evidence" value="ECO:0007669"/>
    <property type="project" value="TreeGrafter"/>
</dbReference>
<evidence type="ECO:0000313" key="10">
    <source>
        <dbReference type="Proteomes" id="UP000288096"/>
    </source>
</evidence>
<comment type="catalytic activity">
    <reaction evidence="8">
        <text>a quinone + NADH + 5 H(+)(in) = a quinol + NAD(+) + 4 H(+)(out)</text>
        <dbReference type="Rhea" id="RHEA:57888"/>
        <dbReference type="ChEBI" id="CHEBI:15378"/>
        <dbReference type="ChEBI" id="CHEBI:24646"/>
        <dbReference type="ChEBI" id="CHEBI:57540"/>
        <dbReference type="ChEBI" id="CHEBI:57945"/>
        <dbReference type="ChEBI" id="CHEBI:132124"/>
    </reaction>
</comment>
<dbReference type="Gene3D" id="1.10.287.3510">
    <property type="match status" value="1"/>
</dbReference>
<dbReference type="OrthoDB" id="9810120at2"/>
<name>A0A401G092_9BACT</name>
<keyword evidence="3 8" id="KW-0813">Transport</keyword>
<dbReference type="InterPro" id="IPR039428">
    <property type="entry name" value="NUOK/Mnh_C1-like"/>
</dbReference>
<evidence type="ECO:0000256" key="1">
    <source>
        <dbReference type="ARBA" id="ARBA00004141"/>
    </source>
</evidence>
<dbReference type="EC" id="7.1.1.-" evidence="8"/>
<organism evidence="9 10">
    <name type="scientific">Desulfonema ishimotonii</name>
    <dbReference type="NCBI Taxonomy" id="45657"/>
    <lineage>
        <taxon>Bacteria</taxon>
        <taxon>Pseudomonadati</taxon>
        <taxon>Thermodesulfobacteriota</taxon>
        <taxon>Desulfobacteria</taxon>
        <taxon>Desulfobacterales</taxon>
        <taxon>Desulfococcaceae</taxon>
        <taxon>Desulfonema</taxon>
    </lineage>
</organism>
<dbReference type="PANTHER" id="PTHR11434">
    <property type="entry name" value="NADH-UBIQUINONE OXIDOREDUCTASE SUBUNIT ND4L"/>
    <property type="match status" value="1"/>
</dbReference>
<comment type="similarity">
    <text evidence="2 8">Belongs to the complex I subunit 4L family.</text>
</comment>
<keyword evidence="8" id="KW-1003">Cell membrane</keyword>
<keyword evidence="7 8" id="KW-0472">Membrane</keyword>
<evidence type="ECO:0000256" key="7">
    <source>
        <dbReference type="ARBA" id="ARBA00023136"/>
    </source>
</evidence>
<evidence type="ECO:0000256" key="8">
    <source>
        <dbReference type="HAMAP-Rule" id="MF_01456"/>
    </source>
</evidence>
<gene>
    <name evidence="8" type="primary">nuoK</name>
    <name evidence="9" type="ORF">DENIS_3578</name>
</gene>
<dbReference type="PANTHER" id="PTHR11434:SF16">
    <property type="entry name" value="NADH-UBIQUINONE OXIDOREDUCTASE CHAIN 4L"/>
    <property type="match status" value="1"/>
</dbReference>
<dbReference type="NCBIfam" id="NF004320">
    <property type="entry name" value="PRK05715.1-2"/>
    <property type="match status" value="1"/>
</dbReference>
<dbReference type="Pfam" id="PF00420">
    <property type="entry name" value="Oxidored_q2"/>
    <property type="match status" value="1"/>
</dbReference>
<dbReference type="RefSeq" id="WP_124329767.1">
    <property type="nucleotide sequence ID" value="NZ_BEXT01000001.1"/>
</dbReference>
<feature type="transmembrane region" description="Helical" evidence="8">
    <location>
        <begin position="62"/>
        <end position="85"/>
    </location>
</feature>
<comment type="subcellular location">
    <subcellularLocation>
        <location evidence="8">Cell membrane</location>
        <topology evidence="8">Multi-pass membrane protein</topology>
    </subcellularLocation>
    <subcellularLocation>
        <location evidence="1">Membrane</location>
        <topology evidence="1">Multi-pass membrane protein</topology>
    </subcellularLocation>
</comment>
<feature type="transmembrane region" description="Helical" evidence="8">
    <location>
        <begin position="31"/>
        <end position="50"/>
    </location>
</feature>
<feature type="transmembrane region" description="Helical" evidence="8">
    <location>
        <begin position="6"/>
        <end position="24"/>
    </location>
</feature>
<evidence type="ECO:0000313" key="9">
    <source>
        <dbReference type="EMBL" id="GBC62606.1"/>
    </source>
</evidence>
<dbReference type="AlphaFoldDB" id="A0A401G092"/>
<comment type="caution">
    <text evidence="9">The sequence shown here is derived from an EMBL/GenBank/DDBJ whole genome shotgun (WGS) entry which is preliminary data.</text>
</comment>
<dbReference type="EMBL" id="BEXT01000001">
    <property type="protein sequence ID" value="GBC62606.1"/>
    <property type="molecule type" value="Genomic_DNA"/>
</dbReference>
<proteinExistence type="inferred from homology"/>
<keyword evidence="8" id="KW-0830">Ubiquinone</keyword>
<evidence type="ECO:0000256" key="3">
    <source>
        <dbReference type="ARBA" id="ARBA00022448"/>
    </source>
</evidence>
<keyword evidence="10" id="KW-1185">Reference proteome</keyword>
<dbReference type="HAMAP" id="MF_01456">
    <property type="entry name" value="NDH1_NuoK"/>
    <property type="match status" value="1"/>
</dbReference>
<comment type="function">
    <text evidence="8">NDH-1 shuttles electrons from NADH, via FMN and iron-sulfur (Fe-S) centers, to quinones in the respiratory chain. The immediate electron acceptor for the enzyme in this species is believed to be ubiquinone. Couples the redox reaction to proton translocation (for every two electrons transferred, four hydrogen ions are translocated across the cytoplasmic membrane), and thus conserves the redox energy in a proton gradient.</text>
</comment>
<evidence type="ECO:0000256" key="2">
    <source>
        <dbReference type="ARBA" id="ARBA00010519"/>
    </source>
</evidence>
<keyword evidence="6 8" id="KW-1133">Transmembrane helix</keyword>
<keyword evidence="5 8" id="KW-0812">Transmembrane</keyword>